<organism evidence="2 3">
    <name type="scientific">Hymenolepis diminuta</name>
    <name type="common">Rat tapeworm</name>
    <dbReference type="NCBI Taxonomy" id="6216"/>
    <lineage>
        <taxon>Eukaryota</taxon>
        <taxon>Metazoa</taxon>
        <taxon>Spiralia</taxon>
        <taxon>Lophotrochozoa</taxon>
        <taxon>Platyhelminthes</taxon>
        <taxon>Cestoda</taxon>
        <taxon>Eucestoda</taxon>
        <taxon>Cyclophyllidea</taxon>
        <taxon>Hymenolepididae</taxon>
        <taxon>Hymenolepis</taxon>
    </lineage>
</organism>
<name>A0A564XX34_HYMDI</name>
<dbReference type="Proteomes" id="UP000321570">
    <property type="component" value="Unassembled WGS sequence"/>
</dbReference>
<dbReference type="EMBL" id="CABIJS010000020">
    <property type="protein sequence ID" value="VUZ39582.1"/>
    <property type="molecule type" value="Genomic_DNA"/>
</dbReference>
<keyword evidence="3" id="KW-1185">Reference proteome</keyword>
<gene>
    <name evidence="2" type="ORF">WMSIL1_LOCUS840</name>
</gene>
<proteinExistence type="predicted"/>
<evidence type="ECO:0000256" key="1">
    <source>
        <dbReference type="SAM" id="MobiDB-lite"/>
    </source>
</evidence>
<reference evidence="2 3" key="1">
    <citation type="submission" date="2019-07" db="EMBL/GenBank/DDBJ databases">
        <authorList>
            <person name="Jastrzebski P J."/>
            <person name="Paukszto L."/>
            <person name="Jastrzebski P J."/>
        </authorList>
    </citation>
    <scope>NUCLEOTIDE SEQUENCE [LARGE SCALE GENOMIC DNA]</scope>
    <source>
        <strain evidence="2 3">WMS-il1</strain>
    </source>
</reference>
<protein>
    <submittedName>
        <fullName evidence="2">Uncharacterized protein</fullName>
    </submittedName>
</protein>
<evidence type="ECO:0000313" key="2">
    <source>
        <dbReference type="EMBL" id="VUZ39582.1"/>
    </source>
</evidence>
<evidence type="ECO:0000313" key="3">
    <source>
        <dbReference type="Proteomes" id="UP000321570"/>
    </source>
</evidence>
<dbReference type="AlphaFoldDB" id="A0A564XX34"/>
<accession>A0A564XX34</accession>
<sequence length="128" mass="14959">MNNRTIFSHLLEVQNEHYHRSPSGTKYLDDIPFQKVDDEIDYSLKSASRSFEGKLLKEETSSGLREIDTSSMRSTKFLKRRSTNEGRDGTFSEADEEAIRRPIQEEFLDTYAIPLIKLDRKISNKQQR</sequence>
<feature type="region of interest" description="Disordered" evidence="1">
    <location>
        <begin position="77"/>
        <end position="96"/>
    </location>
</feature>